<dbReference type="AlphaFoldDB" id="A0A518DNN8"/>
<reference evidence="4 5" key="1">
    <citation type="submission" date="2019-02" db="EMBL/GenBank/DDBJ databases">
        <title>Deep-cultivation of Planctomycetes and their phenomic and genomic characterization uncovers novel biology.</title>
        <authorList>
            <person name="Wiegand S."/>
            <person name="Jogler M."/>
            <person name="Boedeker C."/>
            <person name="Pinto D."/>
            <person name="Vollmers J."/>
            <person name="Rivas-Marin E."/>
            <person name="Kohn T."/>
            <person name="Peeters S.H."/>
            <person name="Heuer A."/>
            <person name="Rast P."/>
            <person name="Oberbeckmann S."/>
            <person name="Bunk B."/>
            <person name="Jeske O."/>
            <person name="Meyerdierks A."/>
            <person name="Storesund J.E."/>
            <person name="Kallscheuer N."/>
            <person name="Luecker S."/>
            <person name="Lage O.M."/>
            <person name="Pohl T."/>
            <person name="Merkel B.J."/>
            <person name="Hornburger P."/>
            <person name="Mueller R.-W."/>
            <person name="Bruemmer F."/>
            <person name="Labrenz M."/>
            <person name="Spormann A.M."/>
            <person name="Op den Camp H."/>
            <person name="Overmann J."/>
            <person name="Amann R."/>
            <person name="Jetten M.S.M."/>
            <person name="Mascher T."/>
            <person name="Medema M.H."/>
            <person name="Devos D.P."/>
            <person name="Kaster A.-K."/>
            <person name="Ovreas L."/>
            <person name="Rohde M."/>
            <person name="Galperin M.Y."/>
            <person name="Jogler C."/>
        </authorList>
    </citation>
    <scope>NUCLEOTIDE SEQUENCE [LARGE SCALE GENOMIC DNA]</scope>
    <source>
        <strain evidence="4 5">Pla85_3_4</strain>
    </source>
</reference>
<feature type="domain" description="Methyltransferase" evidence="3">
    <location>
        <begin position="50"/>
        <end position="148"/>
    </location>
</feature>
<dbReference type="Proteomes" id="UP000317648">
    <property type="component" value="Chromosome"/>
</dbReference>
<dbReference type="InterPro" id="IPR029063">
    <property type="entry name" value="SAM-dependent_MTases_sf"/>
</dbReference>
<dbReference type="SUPFAM" id="SSF53335">
    <property type="entry name" value="S-adenosyl-L-methionine-dependent methyltransferases"/>
    <property type="match status" value="1"/>
</dbReference>
<evidence type="ECO:0000313" key="5">
    <source>
        <dbReference type="Proteomes" id="UP000317648"/>
    </source>
</evidence>
<keyword evidence="2 4" id="KW-0808">Transferase</keyword>
<dbReference type="OrthoDB" id="276058at2"/>
<sequence length="235" mass="26224">MDDASLAEVRRVFEQWAVYDAIIQNDYMEHPQLIAQLQEQFPAGAGPLRIIDLGCGDSWLASRGFALADVAHYRGIDLSTEAITRARRNLSTWEDRVELIAGDLLQVTQTLPAGSADVVLMSYSLHHFGPEQKRTVLSQATHLLAPGGRLVLIDQIRGEDESREAYLERLATEIEVNWTALTPDQLQISLDHIKASDYPETASWLAETIQSLQLQPVATLLPENPFYSGAVYRQP</sequence>
<dbReference type="PANTHER" id="PTHR43861">
    <property type="entry name" value="TRANS-ACONITATE 2-METHYLTRANSFERASE-RELATED"/>
    <property type="match status" value="1"/>
</dbReference>
<dbReference type="KEGG" id="lcre:Pla8534_12030"/>
<dbReference type="GO" id="GO:0008168">
    <property type="term" value="F:methyltransferase activity"/>
    <property type="evidence" value="ECO:0007669"/>
    <property type="project" value="UniProtKB-KW"/>
</dbReference>
<dbReference type="RefSeq" id="WP_145050214.1">
    <property type="nucleotide sequence ID" value="NZ_CP036433.1"/>
</dbReference>
<protein>
    <submittedName>
        <fullName evidence="4">Putative methyltransferase</fullName>
        <ecNumber evidence="4">2.1.1.-</ecNumber>
    </submittedName>
</protein>
<evidence type="ECO:0000313" key="4">
    <source>
        <dbReference type="EMBL" id="QDU93423.1"/>
    </source>
</evidence>
<keyword evidence="5" id="KW-1185">Reference proteome</keyword>
<dbReference type="EMBL" id="CP036433">
    <property type="protein sequence ID" value="QDU93423.1"/>
    <property type="molecule type" value="Genomic_DNA"/>
</dbReference>
<keyword evidence="1 4" id="KW-0489">Methyltransferase</keyword>
<evidence type="ECO:0000256" key="1">
    <source>
        <dbReference type="ARBA" id="ARBA00022603"/>
    </source>
</evidence>
<proteinExistence type="predicted"/>
<name>A0A518DNN8_9BACT</name>
<evidence type="ECO:0000256" key="2">
    <source>
        <dbReference type="ARBA" id="ARBA00022679"/>
    </source>
</evidence>
<gene>
    <name evidence="4" type="ORF">Pla8534_12030</name>
</gene>
<dbReference type="PANTHER" id="PTHR43861:SF1">
    <property type="entry name" value="TRANS-ACONITATE 2-METHYLTRANSFERASE"/>
    <property type="match status" value="1"/>
</dbReference>
<dbReference type="Gene3D" id="3.40.50.150">
    <property type="entry name" value="Vaccinia Virus protein VP39"/>
    <property type="match status" value="1"/>
</dbReference>
<dbReference type="Pfam" id="PF13649">
    <property type="entry name" value="Methyltransf_25"/>
    <property type="match status" value="1"/>
</dbReference>
<dbReference type="EC" id="2.1.1.-" evidence="4"/>
<accession>A0A518DNN8</accession>
<dbReference type="CDD" id="cd02440">
    <property type="entry name" value="AdoMet_MTases"/>
    <property type="match status" value="1"/>
</dbReference>
<evidence type="ECO:0000259" key="3">
    <source>
        <dbReference type="Pfam" id="PF13649"/>
    </source>
</evidence>
<organism evidence="4 5">
    <name type="scientific">Lignipirellula cremea</name>
    <dbReference type="NCBI Taxonomy" id="2528010"/>
    <lineage>
        <taxon>Bacteria</taxon>
        <taxon>Pseudomonadati</taxon>
        <taxon>Planctomycetota</taxon>
        <taxon>Planctomycetia</taxon>
        <taxon>Pirellulales</taxon>
        <taxon>Pirellulaceae</taxon>
        <taxon>Lignipirellula</taxon>
    </lineage>
</organism>
<dbReference type="InterPro" id="IPR041698">
    <property type="entry name" value="Methyltransf_25"/>
</dbReference>
<dbReference type="GO" id="GO:0032259">
    <property type="term" value="P:methylation"/>
    <property type="evidence" value="ECO:0007669"/>
    <property type="project" value="UniProtKB-KW"/>
</dbReference>